<evidence type="ECO:0000256" key="10">
    <source>
        <dbReference type="ARBA" id="ARBA00023277"/>
    </source>
</evidence>
<keyword evidence="9" id="KW-0460">Magnesium</keyword>
<dbReference type="InterPro" id="IPR013815">
    <property type="entry name" value="ATP_grasp_subdomain_1"/>
</dbReference>
<feature type="domain" description="Pyruvate phosphate dikinase AMP/ATP-binding" evidence="11">
    <location>
        <begin position="690"/>
        <end position="889"/>
    </location>
</feature>
<name>A0AAU9JZD2_9CILI</name>
<evidence type="ECO:0000256" key="1">
    <source>
        <dbReference type="ARBA" id="ARBA00001946"/>
    </source>
</evidence>
<dbReference type="Pfam" id="PF01326">
    <property type="entry name" value="PPDK_N"/>
    <property type="match status" value="1"/>
</dbReference>
<dbReference type="GO" id="GO:0005524">
    <property type="term" value="F:ATP binding"/>
    <property type="evidence" value="ECO:0007669"/>
    <property type="project" value="UniProtKB-KW"/>
</dbReference>
<evidence type="ECO:0000256" key="4">
    <source>
        <dbReference type="ARBA" id="ARBA00022679"/>
    </source>
</evidence>
<proteinExistence type="inferred from homology"/>
<dbReference type="PANTHER" id="PTHR46999:SF1">
    <property type="entry name" value="ALPHA-GLUCAN WATER DIKINASE 1, CHLOROPLASTIC"/>
    <property type="match status" value="1"/>
</dbReference>
<evidence type="ECO:0000256" key="9">
    <source>
        <dbReference type="ARBA" id="ARBA00022842"/>
    </source>
</evidence>
<comment type="cofactor">
    <cofactor evidence="1">
        <name>Mg(2+)</name>
        <dbReference type="ChEBI" id="CHEBI:18420"/>
    </cofactor>
</comment>
<evidence type="ECO:0000259" key="12">
    <source>
        <dbReference type="Pfam" id="PF22973"/>
    </source>
</evidence>
<keyword evidence="8" id="KW-0067">ATP-binding</keyword>
<evidence type="ECO:0008006" key="15">
    <source>
        <dbReference type="Google" id="ProtNLM"/>
    </source>
</evidence>
<dbReference type="SUPFAM" id="SSF56059">
    <property type="entry name" value="Glutathione synthetase ATP-binding domain-like"/>
    <property type="match status" value="1"/>
</dbReference>
<evidence type="ECO:0000256" key="2">
    <source>
        <dbReference type="ARBA" id="ARBA00007837"/>
    </source>
</evidence>
<dbReference type="Gene3D" id="3.30.470.20">
    <property type="entry name" value="ATP-grasp fold, B domain"/>
    <property type="match status" value="1"/>
</dbReference>
<dbReference type="AlphaFoldDB" id="A0AAU9JZD2"/>
<dbReference type="GO" id="GO:0016301">
    <property type="term" value="F:kinase activity"/>
    <property type="evidence" value="ECO:0007669"/>
    <property type="project" value="UniProtKB-KW"/>
</dbReference>
<organism evidence="13 14">
    <name type="scientific">Blepharisma stoltei</name>
    <dbReference type="NCBI Taxonomy" id="1481888"/>
    <lineage>
        <taxon>Eukaryota</taxon>
        <taxon>Sar</taxon>
        <taxon>Alveolata</taxon>
        <taxon>Ciliophora</taxon>
        <taxon>Postciliodesmatophora</taxon>
        <taxon>Heterotrichea</taxon>
        <taxon>Heterotrichida</taxon>
        <taxon>Blepharismidae</taxon>
        <taxon>Blepharisma</taxon>
    </lineage>
</organism>
<keyword evidence="10" id="KW-0119">Carbohydrate metabolism</keyword>
<keyword evidence="5" id="KW-0479">Metal-binding</keyword>
<keyword evidence="4" id="KW-0808">Transferase</keyword>
<evidence type="ECO:0000313" key="14">
    <source>
        <dbReference type="Proteomes" id="UP001162131"/>
    </source>
</evidence>
<dbReference type="InterPro" id="IPR054481">
    <property type="entry name" value="GWD1_pHisD"/>
</dbReference>
<keyword evidence="7" id="KW-0418">Kinase</keyword>
<evidence type="ECO:0000313" key="13">
    <source>
        <dbReference type="EMBL" id="CAG9332176.1"/>
    </source>
</evidence>
<gene>
    <name evidence="13" type="ORF">BSTOLATCC_MIC55628</name>
</gene>
<dbReference type="EMBL" id="CAJZBQ010000054">
    <property type="protein sequence ID" value="CAG9332176.1"/>
    <property type="molecule type" value="Genomic_DNA"/>
</dbReference>
<reference evidence="13" key="1">
    <citation type="submission" date="2021-09" db="EMBL/GenBank/DDBJ databases">
        <authorList>
            <consortium name="AG Swart"/>
            <person name="Singh M."/>
            <person name="Singh A."/>
            <person name="Seah K."/>
            <person name="Emmerich C."/>
        </authorList>
    </citation>
    <scope>NUCLEOTIDE SEQUENCE</scope>
    <source>
        <strain evidence="13">ATCC30299</strain>
    </source>
</reference>
<keyword evidence="14" id="KW-1185">Reference proteome</keyword>
<dbReference type="Proteomes" id="UP001162131">
    <property type="component" value="Unassembled WGS sequence"/>
</dbReference>
<protein>
    <recommendedName>
        <fullName evidence="15">Pyruvate phosphate dikinase AMP/ATP-binding domain-containing protein</fullName>
    </recommendedName>
</protein>
<dbReference type="GO" id="GO:0046872">
    <property type="term" value="F:metal ion binding"/>
    <property type="evidence" value="ECO:0007669"/>
    <property type="project" value="UniProtKB-KW"/>
</dbReference>
<evidence type="ECO:0000256" key="3">
    <source>
        <dbReference type="ARBA" id="ARBA00011738"/>
    </source>
</evidence>
<comment type="subunit">
    <text evidence="3">Homodimer.</text>
</comment>
<accession>A0AAU9JZD2</accession>
<evidence type="ECO:0000256" key="5">
    <source>
        <dbReference type="ARBA" id="ARBA00022723"/>
    </source>
</evidence>
<dbReference type="InterPro" id="IPR002192">
    <property type="entry name" value="PPDK_AMP/ATP-bd"/>
</dbReference>
<evidence type="ECO:0000256" key="6">
    <source>
        <dbReference type="ARBA" id="ARBA00022741"/>
    </source>
</evidence>
<keyword evidence="6" id="KW-0547">Nucleotide-binding</keyword>
<sequence>MEGQAAAMVDEICRAEAEYGSWTLMHRFSLCNQWLRRIGNSDIEGLAWIYVWMRYSELRKLDWQRNYNTKPSELAWNQKNLTYTITELIANANKQGFVSPVWLLRGILGSFGRGGDNGQRIRDQILEIIHKHRIGERAGTYIEQWHQKLHNNTTPDDIGICEATIAYWETNNMGKYWEVLNHHGITRERLASFERPITTQPDYMPHLINDFRDFLRTLKSVHSGADLITSIDNARHCFTQGMHNKVNDILSNLHHWDKVAQIERTVWARLEINYHANKGNHQQYREILYVDISLDLYVRQLCESIIHVDMAPRHYIRELNLLLDNATITSEHPEFTTAINDWKALASRYVANLEGNRDIALVLKSAADRISRVLGIAVDAYNKIIQPKAQAIGTRCKIEEDFIDLFTEEAVRGSCFFAPSMILRKLDAQFRGIAKLKPWQIISPVSKIQGRLVKVELLHDVSYSVYTEPTILLSKKVSGEEEIPEGVLGVISCTELDGLAHVSVRARNGKKLLAVCFNEEEVKKIEEYAGQWVSASSQGGIITIKPAQAEATAVEHSDSHEAPQVKRPHPLESIAITADQFGEGKTGAKASNCAILRRSLPEEFGVPQQVALPYGVCEHVLSNPINEERHQRYTKLIESLQGMEHNQQVVEILDSLKEVILELEMPEDEIHEIQEKLSSIGVKRDDWAAAFTAIKKVWASKFNERAYLSTVKARISLNDIVMSVLCQEVIQGEYAYVLHTKDPFTNDSSHIYGELVLGLGETLVGAFDGRAFSFTVNKHSDEYQIESFPNKSVALRGSGYIFRSDSNSEDLPEFAGAGLFDSIIMSFPQEQLLSYANERLYTDFGFCREIIFKLREIGILVENAFNGIPQDIEGVIAGGKVFVVQSRPQV</sequence>
<dbReference type="Pfam" id="PF22973">
    <property type="entry name" value="GWD1_pHisD"/>
    <property type="match status" value="1"/>
</dbReference>
<evidence type="ECO:0000256" key="7">
    <source>
        <dbReference type="ARBA" id="ARBA00022777"/>
    </source>
</evidence>
<evidence type="ECO:0000259" key="11">
    <source>
        <dbReference type="Pfam" id="PF01326"/>
    </source>
</evidence>
<dbReference type="Gene3D" id="3.30.1490.20">
    <property type="entry name" value="ATP-grasp fold, A domain"/>
    <property type="match status" value="1"/>
</dbReference>
<comment type="caution">
    <text evidence="13">The sequence shown here is derived from an EMBL/GenBank/DDBJ whole genome shotgun (WGS) entry which is preliminary data.</text>
</comment>
<evidence type="ECO:0000256" key="8">
    <source>
        <dbReference type="ARBA" id="ARBA00022840"/>
    </source>
</evidence>
<feature type="domain" description="Alpha-glucan water dikinase phosphohistidine-like" evidence="12">
    <location>
        <begin position="438"/>
        <end position="549"/>
    </location>
</feature>
<dbReference type="PANTHER" id="PTHR46999">
    <property type="entry name" value="ALPHA-GLUCAN WATER DIKINASE 1, CHLOROPLASTIC-RELATED"/>
    <property type="match status" value="1"/>
</dbReference>
<comment type="similarity">
    <text evidence="2">Belongs to the PEP-utilizing enzyme family.</text>
</comment>